<dbReference type="GO" id="GO:0009653">
    <property type="term" value="P:anatomical structure morphogenesis"/>
    <property type="evidence" value="ECO:0007669"/>
    <property type="project" value="UniProtKB-ARBA"/>
</dbReference>
<dbReference type="PANTHER" id="PTHR11972">
    <property type="entry name" value="NADPH OXIDASE"/>
    <property type="match status" value="1"/>
</dbReference>
<dbReference type="Gene3D" id="2.40.30.10">
    <property type="entry name" value="Translation factors"/>
    <property type="match status" value="1"/>
</dbReference>
<dbReference type="Gene3D" id="1.10.640.10">
    <property type="entry name" value="Haem peroxidase domain superfamily, animal type"/>
    <property type="match status" value="1"/>
</dbReference>
<dbReference type="InterPro" id="IPR037120">
    <property type="entry name" value="Haem_peroxidase_sf_animal"/>
</dbReference>
<dbReference type="STRING" id="1344416.A0A139ARG0"/>
<evidence type="ECO:0000313" key="24">
    <source>
        <dbReference type="Proteomes" id="UP000070544"/>
    </source>
</evidence>
<comment type="catalytic activity">
    <reaction evidence="16">
        <text>NADH + O2 + H(+) = H2O2 + NAD(+)</text>
        <dbReference type="Rhea" id="RHEA:11264"/>
        <dbReference type="ChEBI" id="CHEBI:15378"/>
        <dbReference type="ChEBI" id="CHEBI:15379"/>
        <dbReference type="ChEBI" id="CHEBI:16240"/>
        <dbReference type="ChEBI" id="CHEBI:57540"/>
        <dbReference type="ChEBI" id="CHEBI:57945"/>
        <dbReference type="EC" id="1.6.3.1"/>
    </reaction>
</comment>
<reference evidence="23 24" key="1">
    <citation type="journal article" date="2015" name="Genome Biol. Evol.">
        <title>Phylogenomic analyses indicate that early fungi evolved digesting cell walls of algal ancestors of land plants.</title>
        <authorList>
            <person name="Chang Y."/>
            <person name="Wang S."/>
            <person name="Sekimoto S."/>
            <person name="Aerts A.L."/>
            <person name="Choi C."/>
            <person name="Clum A."/>
            <person name="LaButti K.M."/>
            <person name="Lindquist E.A."/>
            <person name="Yee Ngan C."/>
            <person name="Ohm R.A."/>
            <person name="Salamov A.A."/>
            <person name="Grigoriev I.V."/>
            <person name="Spatafora J.W."/>
            <person name="Berbee M.L."/>
        </authorList>
    </citation>
    <scope>NUCLEOTIDE SEQUENCE [LARGE SCALE GENOMIC DNA]</scope>
    <source>
        <strain evidence="23 24">JEL478</strain>
    </source>
</reference>
<dbReference type="GO" id="GO:0006979">
    <property type="term" value="P:response to oxidative stress"/>
    <property type="evidence" value="ECO:0007669"/>
    <property type="project" value="InterPro"/>
</dbReference>
<dbReference type="InterPro" id="IPR019791">
    <property type="entry name" value="Haem_peroxidase_animal"/>
</dbReference>
<dbReference type="Pfam" id="PF08030">
    <property type="entry name" value="NAD_binding_6"/>
    <property type="match status" value="1"/>
</dbReference>
<dbReference type="GO" id="GO:0042744">
    <property type="term" value="P:hydrogen peroxide catabolic process"/>
    <property type="evidence" value="ECO:0007669"/>
    <property type="project" value="UniProtKB-KW"/>
</dbReference>
<evidence type="ECO:0000256" key="3">
    <source>
        <dbReference type="ARBA" id="ARBA00012698"/>
    </source>
</evidence>
<accession>A0A139ARG0</accession>
<dbReference type="Pfam" id="PF08022">
    <property type="entry name" value="FAD_binding_8"/>
    <property type="match status" value="1"/>
</dbReference>
<dbReference type="PRINTS" id="PR00457">
    <property type="entry name" value="ANPEROXIDASE"/>
</dbReference>
<feature type="region of interest" description="Disordered" evidence="19">
    <location>
        <begin position="119"/>
        <end position="142"/>
    </location>
</feature>
<dbReference type="PROSITE" id="PS50222">
    <property type="entry name" value="EF_HAND_2"/>
    <property type="match status" value="2"/>
</dbReference>
<dbReference type="EMBL" id="KQ965739">
    <property type="protein sequence ID" value="KXS19340.1"/>
    <property type="molecule type" value="Genomic_DNA"/>
</dbReference>
<dbReference type="SFLD" id="SFLDG01169">
    <property type="entry name" value="NADPH_oxidase_subgroup_(NOX)"/>
    <property type="match status" value="1"/>
</dbReference>
<dbReference type="SUPFAM" id="SSF52343">
    <property type="entry name" value="Ferredoxin reductase-like, C-terminal NADP-linked domain"/>
    <property type="match status" value="1"/>
</dbReference>
<dbReference type="InterPro" id="IPR018247">
    <property type="entry name" value="EF_Hand_1_Ca_BS"/>
</dbReference>
<evidence type="ECO:0000256" key="14">
    <source>
        <dbReference type="ARBA" id="ARBA00023136"/>
    </source>
</evidence>
<feature type="domain" description="EF-hand" evidence="21">
    <location>
        <begin position="997"/>
        <end position="1032"/>
    </location>
</feature>
<evidence type="ECO:0000256" key="11">
    <source>
        <dbReference type="ARBA" id="ARBA00022982"/>
    </source>
</evidence>
<dbReference type="FunFam" id="2.40.30.10:FF:000059">
    <property type="entry name" value="dual oxidase isoform X1"/>
    <property type="match status" value="1"/>
</dbReference>
<evidence type="ECO:0000256" key="9">
    <source>
        <dbReference type="ARBA" id="ARBA00022837"/>
    </source>
</evidence>
<feature type="compositionally biased region" description="Polar residues" evidence="19">
    <location>
        <begin position="1199"/>
        <end position="1213"/>
    </location>
</feature>
<keyword evidence="24" id="KW-1185">Reference proteome</keyword>
<keyword evidence="4" id="KW-0285">Flavoprotein</keyword>
<evidence type="ECO:0000256" key="7">
    <source>
        <dbReference type="ARBA" id="ARBA00022737"/>
    </source>
</evidence>
<keyword evidence="7" id="KW-0677">Repeat</keyword>
<dbReference type="GO" id="GO:0042742">
    <property type="term" value="P:defense response to bacterium"/>
    <property type="evidence" value="ECO:0007669"/>
    <property type="project" value="UniProtKB-ARBA"/>
</dbReference>
<dbReference type="GO" id="GO:0016324">
    <property type="term" value="C:apical plasma membrane"/>
    <property type="evidence" value="ECO:0007669"/>
    <property type="project" value="UniProtKB-SubCell"/>
</dbReference>
<feature type="region of interest" description="Disordered" evidence="19">
    <location>
        <begin position="15"/>
        <end position="61"/>
    </location>
</feature>
<evidence type="ECO:0000313" key="23">
    <source>
        <dbReference type="EMBL" id="KXS19340.1"/>
    </source>
</evidence>
<comment type="similarity">
    <text evidence="2">In the N-terminal section; belongs to the peroxidase family.</text>
</comment>
<evidence type="ECO:0000256" key="16">
    <source>
        <dbReference type="ARBA" id="ARBA00047455"/>
    </source>
</evidence>
<dbReference type="PROSITE" id="PS51384">
    <property type="entry name" value="FAD_FR"/>
    <property type="match status" value="1"/>
</dbReference>
<feature type="transmembrane region" description="Helical" evidence="20">
    <location>
        <begin position="1322"/>
        <end position="1343"/>
    </location>
</feature>
<dbReference type="GO" id="GO:0042554">
    <property type="term" value="P:superoxide anion generation"/>
    <property type="evidence" value="ECO:0007669"/>
    <property type="project" value="TreeGrafter"/>
</dbReference>
<evidence type="ECO:0000256" key="4">
    <source>
        <dbReference type="ARBA" id="ARBA00022630"/>
    </source>
</evidence>
<keyword evidence="13" id="KW-0560">Oxidoreductase</keyword>
<feature type="compositionally biased region" description="Polar residues" evidence="19">
    <location>
        <begin position="18"/>
        <end position="28"/>
    </location>
</feature>
<keyword evidence="8" id="KW-0274">FAD</keyword>
<dbReference type="InterPro" id="IPR017927">
    <property type="entry name" value="FAD-bd_FR_type"/>
</dbReference>
<dbReference type="GO" id="GO:0004601">
    <property type="term" value="F:peroxidase activity"/>
    <property type="evidence" value="ECO:0007669"/>
    <property type="project" value="UniProtKB-KW"/>
</dbReference>
<dbReference type="EC" id="1.6.3.1" evidence="3"/>
<dbReference type="CDD" id="cd00051">
    <property type="entry name" value="EFh"/>
    <property type="match status" value="1"/>
</dbReference>
<feature type="domain" description="EF-hand" evidence="21">
    <location>
        <begin position="1033"/>
        <end position="1068"/>
    </location>
</feature>
<name>A0A139ARG0_GONPJ</name>
<dbReference type="PROSITE" id="PS50292">
    <property type="entry name" value="PEROXIDASE_3"/>
    <property type="match status" value="1"/>
</dbReference>
<evidence type="ECO:0000256" key="19">
    <source>
        <dbReference type="SAM" id="MobiDB-lite"/>
    </source>
</evidence>
<dbReference type="SUPFAM" id="SSF48113">
    <property type="entry name" value="Heme-dependent peroxidases"/>
    <property type="match status" value="1"/>
</dbReference>
<feature type="transmembrane region" description="Helical" evidence="20">
    <location>
        <begin position="1408"/>
        <end position="1429"/>
    </location>
</feature>
<keyword evidence="9" id="KW-0106">Calcium</keyword>
<feature type="compositionally biased region" description="Low complexity" evidence="19">
    <location>
        <begin position="29"/>
        <end position="38"/>
    </location>
</feature>
<comment type="subcellular location">
    <subcellularLocation>
        <location evidence="1">Apical cell membrane</location>
        <topology evidence="1">Multi-pass membrane protein</topology>
    </subcellularLocation>
</comment>
<feature type="region of interest" description="Disordered" evidence="19">
    <location>
        <begin position="774"/>
        <end position="794"/>
    </location>
</feature>
<keyword evidence="10" id="KW-0521">NADP</keyword>
<proteinExistence type="inferred from homology"/>
<evidence type="ECO:0000256" key="2">
    <source>
        <dbReference type="ARBA" id="ARBA00005644"/>
    </source>
</evidence>
<evidence type="ECO:0000259" key="21">
    <source>
        <dbReference type="PROSITE" id="PS50222"/>
    </source>
</evidence>
<feature type="region of interest" description="Disordered" evidence="19">
    <location>
        <begin position="1186"/>
        <end position="1213"/>
    </location>
</feature>
<keyword evidence="5 20" id="KW-0812">Transmembrane</keyword>
<organism evidence="23 24">
    <name type="scientific">Gonapodya prolifera (strain JEL478)</name>
    <name type="common">Monoblepharis prolifera</name>
    <dbReference type="NCBI Taxonomy" id="1344416"/>
    <lineage>
        <taxon>Eukaryota</taxon>
        <taxon>Fungi</taxon>
        <taxon>Fungi incertae sedis</taxon>
        <taxon>Chytridiomycota</taxon>
        <taxon>Chytridiomycota incertae sedis</taxon>
        <taxon>Monoblepharidomycetes</taxon>
        <taxon>Monoblepharidales</taxon>
        <taxon>Gonapodyaceae</taxon>
        <taxon>Gonapodya</taxon>
    </lineage>
</organism>
<dbReference type="InterPro" id="IPR039261">
    <property type="entry name" value="FNR_nucleotide-bd"/>
</dbReference>
<evidence type="ECO:0000256" key="5">
    <source>
        <dbReference type="ARBA" id="ARBA00022692"/>
    </source>
</evidence>
<keyword evidence="11" id="KW-0813">Transport</keyword>
<feature type="domain" description="FAD-binding FR-type" evidence="22">
    <location>
        <begin position="1458"/>
        <end position="1557"/>
    </location>
</feature>
<keyword evidence="11" id="KW-0249">Electron transport</keyword>
<dbReference type="SUPFAM" id="SSF63380">
    <property type="entry name" value="Riboflavin synthase domain-like"/>
    <property type="match status" value="1"/>
</dbReference>
<dbReference type="InterPro" id="IPR017938">
    <property type="entry name" value="Riboflavin_synthase-like_b-brl"/>
</dbReference>
<evidence type="ECO:0000256" key="1">
    <source>
        <dbReference type="ARBA" id="ARBA00004424"/>
    </source>
</evidence>
<evidence type="ECO:0000256" key="10">
    <source>
        <dbReference type="ARBA" id="ARBA00022857"/>
    </source>
</evidence>
<dbReference type="InterPro" id="IPR013112">
    <property type="entry name" value="FAD-bd_8"/>
</dbReference>
<keyword evidence="6 18" id="KW-0479">Metal-binding</keyword>
<keyword evidence="23" id="KW-0575">Peroxidase</keyword>
<dbReference type="GO" id="GO:0005509">
    <property type="term" value="F:calcium ion binding"/>
    <property type="evidence" value="ECO:0007669"/>
    <property type="project" value="InterPro"/>
</dbReference>
<dbReference type="GO" id="GO:0020037">
    <property type="term" value="F:heme binding"/>
    <property type="evidence" value="ECO:0007669"/>
    <property type="project" value="InterPro"/>
</dbReference>
<gene>
    <name evidence="23" type="ORF">M427DRAFT_109154</name>
</gene>
<dbReference type="Proteomes" id="UP000070544">
    <property type="component" value="Unassembled WGS sequence"/>
</dbReference>
<evidence type="ECO:0000256" key="6">
    <source>
        <dbReference type="ARBA" id="ARBA00022723"/>
    </source>
</evidence>
<evidence type="ECO:0000259" key="22">
    <source>
        <dbReference type="PROSITE" id="PS51384"/>
    </source>
</evidence>
<dbReference type="InterPro" id="IPR050369">
    <property type="entry name" value="RBOH/FRE"/>
</dbReference>
<dbReference type="SUPFAM" id="SSF47473">
    <property type="entry name" value="EF-hand"/>
    <property type="match status" value="1"/>
</dbReference>
<dbReference type="Gene3D" id="3.40.50.80">
    <property type="entry name" value="Nucleotide-binding domain of ferredoxin-NADP reductase (FNR) module"/>
    <property type="match status" value="1"/>
</dbReference>
<dbReference type="CDD" id="cd06186">
    <property type="entry name" value="NOX_Duox_like_FAD_NADP"/>
    <property type="match status" value="1"/>
</dbReference>
<keyword evidence="14 20" id="KW-0472">Membrane</keyword>
<dbReference type="OrthoDB" id="823504at2759"/>
<evidence type="ECO:0000256" key="17">
    <source>
        <dbReference type="ARBA" id="ARBA00048762"/>
    </source>
</evidence>
<keyword evidence="12 20" id="KW-1133">Transmembrane helix</keyword>
<dbReference type="InterPro" id="IPR002048">
    <property type="entry name" value="EF_hand_dom"/>
</dbReference>
<dbReference type="GO" id="GO:0016175">
    <property type="term" value="F:superoxide-generating NAD(P)H oxidase activity"/>
    <property type="evidence" value="ECO:0007669"/>
    <property type="project" value="UniProtKB-ARBA"/>
</dbReference>
<feature type="transmembrane region" description="Helical" evidence="20">
    <location>
        <begin position="701"/>
        <end position="724"/>
    </location>
</feature>
<dbReference type="InterPro" id="IPR010255">
    <property type="entry name" value="Haem_peroxidase_sf"/>
</dbReference>
<dbReference type="InterPro" id="IPR011992">
    <property type="entry name" value="EF-hand-dom_pair"/>
</dbReference>
<dbReference type="SMART" id="SM00054">
    <property type="entry name" value="EFh"/>
    <property type="match status" value="2"/>
</dbReference>
<evidence type="ECO:0000256" key="18">
    <source>
        <dbReference type="PIRSR" id="PIRSR619791-2"/>
    </source>
</evidence>
<feature type="transmembrane region" description="Helical" evidence="20">
    <location>
        <begin position="1370"/>
        <end position="1396"/>
    </location>
</feature>
<feature type="transmembrane region" description="Helical" evidence="20">
    <location>
        <begin position="1235"/>
        <end position="1257"/>
    </location>
</feature>
<keyword evidence="18" id="KW-0349">Heme</keyword>
<evidence type="ECO:0000256" key="15">
    <source>
        <dbReference type="ARBA" id="ARBA00023324"/>
    </source>
</evidence>
<evidence type="ECO:0000256" key="13">
    <source>
        <dbReference type="ARBA" id="ARBA00023002"/>
    </source>
</evidence>
<dbReference type="PROSITE" id="PS00018">
    <property type="entry name" value="EF_HAND_1"/>
    <property type="match status" value="2"/>
</dbReference>
<dbReference type="GO" id="GO:0016174">
    <property type="term" value="F:NAD(P)H oxidase H2O2-forming activity"/>
    <property type="evidence" value="ECO:0007669"/>
    <property type="project" value="UniProtKB-EC"/>
</dbReference>
<dbReference type="Pfam" id="PF03098">
    <property type="entry name" value="An_peroxidase"/>
    <property type="match status" value="1"/>
</dbReference>
<sequence length="1752" mass="196382">MSGILASLINPATAPALPSQTAAPSPTFSPNNPANVAFAPPPSAPPAASATATPSAPPPSSATALPFVTGVANTFQVKFPLAPTDNLLDNEPWREFPSWDGFYNNLAVPNLGAIDSPMLQWPPPQYHDGVEEPAGEDRPNPRTLSLELMAGPTGMASTKNKTAFMTFFGQQVVEEILDAQRPHCPVEYFNIEIPKGDPLYDPAGTGKAIIPLTRNRYEAFTGHAINGPRVQINEITPWIDGGLVYGTARAWSDGLRTFKDGLLATDASGRFPAYNDIGLPMFNPAPPRDHKLKSPFRIHKLGNPRGNENPMLLSMGVMWFREHNFQAARLKQLHPTWDDERLFNEARRWVIALHQKVVTEEWFPVFAGRQLPPYKGYDAGRHPQIAVIFQAAAMRYGHTLVPPAVWRRTPGNADPANPAVGQTGSCQFLTNKLFRTCNSYWNPNEYLGADTTGQFAPNATGQGTNGGFRNSFPDGSQTDLAEFLLGMTAQVTEKEDNIITEDLRGFVFGPLEMSRRDLMAINIQRGREEGIPDYNTARQYYNLTRKTSFQDITGDWDVPVNGTKLLAKRMEELYHGNLDDIDVWVGGLLETTQGEMGELFGAILTDQFTRIRDADRFWFANPTSGYFTKAEIDYIRSPENSMRSIIIRNTGVPEWALQQDIWHAPPQDFYCHQPKQLSQTDPAEGMCTPPQQFDYLRLSGYQITGTIFVSILLMILSAATIPLAKWWRGRLIRRARAAQKKNEDRASRKSFQAPLMSEAQEFAGRDVNDTFPATEYAGKDLPPTFDSGKPPRPDSADIGGTAVLVIVSEQKLQLVNPRDQSKVIREVDYQRIGDIVMGELSEALPEGNVDVRGKTMRRWFRFGGREDAQVPEVVVQVPKEYDIWLRFADVGLRDDFVGRIMDYVQKAGFRRTPQLTVKKHGDLRASVKTRAERTLEIEEFFREIANIIAPQSGGGGGTGARKGLQLFKRDKSSEPRGGLSQAELSRDEFAAAFRVDRNSLFATQIFNWVDKDGNGYVNFRELLDMMVVFNNGDLTTKTRLLFDLHDLDGNGSLAREELQTMLTSLLSEGSAAKEVDAKALSDATTAVVDTWWKEVEKRHGGPVDMMNFEDFRHVMNVFGENVIQAITITGVLDPSEPENTEGALGVSRGLTAAETPSGDTALGRALTTAVNRNRSLVQGIARGGLTTAAPRKPAPLKSIGTSTVTKSSGASSQKPRRTTVWDYWKAYITNKRREIIFLTFFVVSTLAIFFERFYVYYHNKEHGGLRQVTGYGVAITRGGASGQMWAYAWVLLSMCRNTIAWLRGTWLAEFIPFDAHLEFHIIAAWTGFTTSIVHIIGHFFNFYNLSTQPSDDMSCYFRDVYHYSDELLSFFYYCWQTVTGFSGLVLVVLMVLIYTYAHEYVRRNVFSVFWFFHKLHPFWYLGMIVHGAAQLVQPPFYWYFLLIPTIVYRLDSVFTAMRRAYKVQIIEAALLPSDVTLVKMRKPDNFDYKAGQWLRIALPEISTKELHPFTISSAPNDPFLSVHIRTVGPWTTRARDVLGATPGSAIIDGPFGGGHGDYARYPVAIFVGGGIGVTPFASIMKELVFNANKAPGIFAQQRIRKAYFIWVARSQKQFEWMVDLIKDLEEQDQQQVLETHVFITAISEKYDLRTTMLYITERSFARINGQSLFTGLRSQTHFGRPSFEKIFRKIRENHAPEDIAELSGQSVAVPARDIGVFTCGPAIMMDNVDLACSQLNKQQQGYAFLHHFGERF</sequence>
<dbReference type="GO" id="GO:0043020">
    <property type="term" value="C:NADPH oxidase complex"/>
    <property type="evidence" value="ECO:0007669"/>
    <property type="project" value="TreeGrafter"/>
</dbReference>
<comment type="catalytic activity">
    <reaction evidence="17">
        <text>NADPH + O2 + H(+) = H2O2 + NADP(+)</text>
        <dbReference type="Rhea" id="RHEA:11260"/>
        <dbReference type="ChEBI" id="CHEBI:15378"/>
        <dbReference type="ChEBI" id="CHEBI:15379"/>
        <dbReference type="ChEBI" id="CHEBI:16240"/>
        <dbReference type="ChEBI" id="CHEBI:57783"/>
        <dbReference type="ChEBI" id="CHEBI:58349"/>
        <dbReference type="EC" id="1.6.3.1"/>
    </reaction>
</comment>
<feature type="binding site" description="axial binding residue" evidence="18">
    <location>
        <position position="398"/>
    </location>
    <ligand>
        <name>heme b</name>
        <dbReference type="ChEBI" id="CHEBI:60344"/>
    </ligand>
    <ligandPart>
        <name>Fe</name>
        <dbReference type="ChEBI" id="CHEBI:18248"/>
    </ligandPart>
</feature>
<evidence type="ECO:0000256" key="12">
    <source>
        <dbReference type="ARBA" id="ARBA00022989"/>
    </source>
</evidence>
<keyword evidence="15" id="KW-0376">Hydrogen peroxide</keyword>
<evidence type="ECO:0000256" key="20">
    <source>
        <dbReference type="SAM" id="Phobius"/>
    </source>
</evidence>
<protein>
    <recommendedName>
        <fullName evidence="3">NAD(P)H oxidase (H2O2-forming)</fullName>
        <ecNumber evidence="3">1.6.3.1</ecNumber>
    </recommendedName>
</protein>
<dbReference type="InterPro" id="IPR013121">
    <property type="entry name" value="Fe_red_NAD-bd_6"/>
</dbReference>
<dbReference type="Gene3D" id="1.10.238.10">
    <property type="entry name" value="EF-hand"/>
    <property type="match status" value="1"/>
</dbReference>
<dbReference type="PANTHER" id="PTHR11972:SF208">
    <property type="entry name" value="DUAL OXIDASE-LIKE PROTEIN"/>
    <property type="match status" value="1"/>
</dbReference>
<keyword evidence="18" id="KW-0408">Iron</keyword>
<evidence type="ECO:0000256" key="8">
    <source>
        <dbReference type="ARBA" id="ARBA00022827"/>
    </source>
</evidence>